<accession>A0AAU9PU38</accession>
<evidence type="ECO:0000313" key="1">
    <source>
        <dbReference type="EMBL" id="CAH1453107.1"/>
    </source>
</evidence>
<name>A0AAU9PU38_9ASTR</name>
<protein>
    <submittedName>
        <fullName evidence="1">Uncharacterized protein</fullName>
    </submittedName>
</protein>
<evidence type="ECO:0000313" key="2">
    <source>
        <dbReference type="Proteomes" id="UP001157418"/>
    </source>
</evidence>
<gene>
    <name evidence="1" type="ORF">LVIROSA_LOCUS38379</name>
</gene>
<dbReference type="AlphaFoldDB" id="A0AAU9PU38"/>
<reference evidence="1 2" key="1">
    <citation type="submission" date="2022-01" db="EMBL/GenBank/DDBJ databases">
        <authorList>
            <person name="Xiong W."/>
            <person name="Schranz E."/>
        </authorList>
    </citation>
    <scope>NUCLEOTIDE SEQUENCE [LARGE SCALE GENOMIC DNA]</scope>
</reference>
<comment type="caution">
    <text evidence="1">The sequence shown here is derived from an EMBL/GenBank/DDBJ whole genome shotgun (WGS) entry which is preliminary data.</text>
</comment>
<dbReference type="Proteomes" id="UP001157418">
    <property type="component" value="Unassembled WGS sequence"/>
</dbReference>
<sequence length="250" mass="28874">MKEAHRFISKISITCRGKRRKGLQSIAYIRKTRKSTALLPPVSCGLCAMEVESSNFPVTTVCKEETIFFDLSLIYLSIFTKYLRFGASKNSRWSEEVGITVIDNNRRRRCEWKGETSSSSLCRRCGSVFVSVCFLPASSSIVHLPLQVICSFLLLRLSSKLHGTLRFKFYKNEYYPDFIGIFKKMKFVPHRCHQIANHPLLVRRIYTDKDVIRFTKMLHPRGVFGAECILDKVIEEVKGYNDFSIHKLLV</sequence>
<proteinExistence type="predicted"/>
<dbReference type="EMBL" id="CAKMRJ010005745">
    <property type="protein sequence ID" value="CAH1453107.1"/>
    <property type="molecule type" value="Genomic_DNA"/>
</dbReference>
<keyword evidence="2" id="KW-1185">Reference proteome</keyword>
<organism evidence="1 2">
    <name type="scientific">Lactuca virosa</name>
    <dbReference type="NCBI Taxonomy" id="75947"/>
    <lineage>
        <taxon>Eukaryota</taxon>
        <taxon>Viridiplantae</taxon>
        <taxon>Streptophyta</taxon>
        <taxon>Embryophyta</taxon>
        <taxon>Tracheophyta</taxon>
        <taxon>Spermatophyta</taxon>
        <taxon>Magnoliopsida</taxon>
        <taxon>eudicotyledons</taxon>
        <taxon>Gunneridae</taxon>
        <taxon>Pentapetalae</taxon>
        <taxon>asterids</taxon>
        <taxon>campanulids</taxon>
        <taxon>Asterales</taxon>
        <taxon>Asteraceae</taxon>
        <taxon>Cichorioideae</taxon>
        <taxon>Cichorieae</taxon>
        <taxon>Lactucinae</taxon>
        <taxon>Lactuca</taxon>
    </lineage>
</organism>